<dbReference type="EMBL" id="NFKK01000010">
    <property type="protein sequence ID" value="OUP52419.1"/>
    <property type="molecule type" value="Genomic_DNA"/>
</dbReference>
<evidence type="ECO:0000313" key="3">
    <source>
        <dbReference type="Proteomes" id="UP000195897"/>
    </source>
</evidence>
<dbReference type="GO" id="GO:0035312">
    <property type="term" value="F:5'-3' DNA exonuclease activity"/>
    <property type="evidence" value="ECO:0007669"/>
    <property type="project" value="TreeGrafter"/>
</dbReference>
<dbReference type="Pfam" id="PF02811">
    <property type="entry name" value="PHP"/>
    <property type="match status" value="1"/>
</dbReference>
<protein>
    <submittedName>
        <fullName evidence="2">PHP domain-containing protein</fullName>
    </submittedName>
</protein>
<dbReference type="AlphaFoldDB" id="A0A1Y4LAA5"/>
<evidence type="ECO:0000259" key="1">
    <source>
        <dbReference type="SMART" id="SM00481"/>
    </source>
</evidence>
<dbReference type="GO" id="GO:0004534">
    <property type="term" value="F:5'-3' RNA exonuclease activity"/>
    <property type="evidence" value="ECO:0007669"/>
    <property type="project" value="TreeGrafter"/>
</dbReference>
<dbReference type="NCBIfam" id="NF038032">
    <property type="entry name" value="CehA_McbA_metalo"/>
    <property type="match status" value="1"/>
</dbReference>
<comment type="caution">
    <text evidence="2">The sequence shown here is derived from an EMBL/GenBank/DDBJ whole genome shotgun (WGS) entry which is preliminary data.</text>
</comment>
<dbReference type="SMART" id="SM00481">
    <property type="entry name" value="POLIIIAc"/>
    <property type="match status" value="1"/>
</dbReference>
<dbReference type="SUPFAM" id="SSF89550">
    <property type="entry name" value="PHP domain-like"/>
    <property type="match status" value="1"/>
</dbReference>
<dbReference type="Proteomes" id="UP000195897">
    <property type="component" value="Unassembled WGS sequence"/>
</dbReference>
<dbReference type="PANTHER" id="PTHR42924:SF3">
    <property type="entry name" value="POLYMERASE_HISTIDINOL PHOSPHATASE N-TERMINAL DOMAIN-CONTAINING PROTEIN"/>
    <property type="match status" value="1"/>
</dbReference>
<dbReference type="InterPro" id="IPR004013">
    <property type="entry name" value="PHP_dom"/>
</dbReference>
<proteinExistence type="predicted"/>
<dbReference type="InterPro" id="IPR016195">
    <property type="entry name" value="Pol/histidinol_Pase-like"/>
</dbReference>
<gene>
    <name evidence="2" type="ORF">B5F17_09155</name>
</gene>
<organism evidence="2 3">
    <name type="scientific">Butyricicoccus pullicaecorum</name>
    <dbReference type="NCBI Taxonomy" id="501571"/>
    <lineage>
        <taxon>Bacteria</taxon>
        <taxon>Bacillati</taxon>
        <taxon>Bacillota</taxon>
        <taxon>Clostridia</taxon>
        <taxon>Eubacteriales</taxon>
        <taxon>Butyricicoccaceae</taxon>
        <taxon>Butyricicoccus</taxon>
    </lineage>
</organism>
<name>A0A1Y4LAA5_9FIRM</name>
<reference evidence="3" key="1">
    <citation type="submission" date="2017-04" db="EMBL/GenBank/DDBJ databases">
        <title>Function of individual gut microbiota members based on whole genome sequencing of pure cultures obtained from chicken caecum.</title>
        <authorList>
            <person name="Medvecky M."/>
            <person name="Cejkova D."/>
            <person name="Polansky O."/>
            <person name="Karasova D."/>
            <person name="Kubasova T."/>
            <person name="Cizek A."/>
            <person name="Rychlik I."/>
        </authorList>
    </citation>
    <scope>NUCLEOTIDE SEQUENCE [LARGE SCALE GENOMIC DNA]</scope>
    <source>
        <strain evidence="3">An180</strain>
    </source>
</reference>
<dbReference type="InterPro" id="IPR052018">
    <property type="entry name" value="PHP_domain"/>
</dbReference>
<sequence length="319" mass="35886">MKWYPVELHTHTEHSDGDFTPTQLVQAAKARGFAGVALTDHNTKSGTTEFNAVIAKSGLTGVHGIEWTTYWGHMLVLGEYTYTDWRGVTPDMIDEAIKRIHDHCGLVGIAHPFALSNPVNTGYHWEFQIADWQAVDFLEVWSRDNAPCKVQSLRAIELWEQLLNRGCHITATSGRDWHREDTRSYAHTYVGIENEFSEQNVLQAIRDSRICLAAGPLLTMQAETAQGPVYPGQQTEAGNVTLKLCMDDQTMPHDWDCSAIIPEKIVLVQNGEVIETLPVCAEQTVTVQTQKGWLRADLIGRYFGREEQRIALTNPIWTA</sequence>
<dbReference type="RefSeq" id="WP_087373257.1">
    <property type="nucleotide sequence ID" value="NZ_NFKK01000010.1"/>
</dbReference>
<dbReference type="Gene3D" id="3.20.20.140">
    <property type="entry name" value="Metal-dependent hydrolases"/>
    <property type="match status" value="1"/>
</dbReference>
<feature type="domain" description="Polymerase/histidinol phosphatase N-terminal" evidence="1">
    <location>
        <begin position="6"/>
        <end position="71"/>
    </location>
</feature>
<accession>A0A1Y4LAA5</accession>
<dbReference type="PANTHER" id="PTHR42924">
    <property type="entry name" value="EXONUCLEASE"/>
    <property type="match status" value="1"/>
</dbReference>
<dbReference type="InterPro" id="IPR003141">
    <property type="entry name" value="Pol/His_phosphatase_N"/>
</dbReference>
<evidence type="ECO:0000313" key="2">
    <source>
        <dbReference type="EMBL" id="OUP52419.1"/>
    </source>
</evidence>